<reference evidence="2" key="1">
    <citation type="submission" date="2022-07" db="EMBL/GenBank/DDBJ databases">
        <title>Phylogenomic reconstructions and comparative analyses of Kickxellomycotina fungi.</title>
        <authorList>
            <person name="Reynolds N.K."/>
            <person name="Stajich J.E."/>
            <person name="Barry K."/>
            <person name="Grigoriev I.V."/>
            <person name="Crous P."/>
            <person name="Smith M.E."/>
        </authorList>
    </citation>
    <scope>NUCLEOTIDE SEQUENCE</scope>
    <source>
        <strain evidence="2">NBRC 32514</strain>
    </source>
</reference>
<name>A0A9W7XWJ1_9FUNG</name>
<keyword evidence="3" id="KW-1185">Reference proteome</keyword>
<feature type="transmembrane region" description="Helical" evidence="1">
    <location>
        <begin position="78"/>
        <end position="97"/>
    </location>
</feature>
<gene>
    <name evidence="2" type="ORF">LPJ53_003292</name>
</gene>
<organism evidence="2 3">
    <name type="scientific">Coemansia erecta</name>
    <dbReference type="NCBI Taxonomy" id="147472"/>
    <lineage>
        <taxon>Eukaryota</taxon>
        <taxon>Fungi</taxon>
        <taxon>Fungi incertae sedis</taxon>
        <taxon>Zoopagomycota</taxon>
        <taxon>Kickxellomycotina</taxon>
        <taxon>Kickxellomycetes</taxon>
        <taxon>Kickxellales</taxon>
        <taxon>Kickxellaceae</taxon>
        <taxon>Coemansia</taxon>
    </lineage>
</organism>
<feature type="transmembrane region" description="Helical" evidence="1">
    <location>
        <begin position="117"/>
        <end position="139"/>
    </location>
</feature>
<keyword evidence="1" id="KW-1133">Transmembrane helix</keyword>
<keyword evidence="1" id="KW-0472">Membrane</keyword>
<evidence type="ECO:0000313" key="3">
    <source>
        <dbReference type="Proteomes" id="UP001149813"/>
    </source>
</evidence>
<dbReference type="OrthoDB" id="5539012at2759"/>
<comment type="caution">
    <text evidence="2">The sequence shown here is derived from an EMBL/GenBank/DDBJ whole genome shotgun (WGS) entry which is preliminary data.</text>
</comment>
<protein>
    <submittedName>
        <fullName evidence="2">Uncharacterized protein</fullName>
    </submittedName>
</protein>
<sequence>MIRSGRSSWNCTRFFTVFNFLVTEAAIVLFFLYEDNFGQKYANKYHLQYIVRMISFCVHFVNMGIALRRPQKNRQRRIRSCCLRVTASAMVGCTVMMDPMMSVTQSASETLAEHARGTFITAMVVNLVFCIIYPGFYIIHAGKYYAKAPVRREEYPLMERPTRK</sequence>
<dbReference type="Proteomes" id="UP001149813">
    <property type="component" value="Unassembled WGS sequence"/>
</dbReference>
<dbReference type="AlphaFoldDB" id="A0A9W7XWJ1"/>
<feature type="transmembrane region" description="Helical" evidence="1">
    <location>
        <begin position="45"/>
        <end position="66"/>
    </location>
</feature>
<evidence type="ECO:0000313" key="2">
    <source>
        <dbReference type="EMBL" id="KAJ1722279.1"/>
    </source>
</evidence>
<accession>A0A9W7XWJ1</accession>
<evidence type="ECO:0000256" key="1">
    <source>
        <dbReference type="SAM" id="Phobius"/>
    </source>
</evidence>
<proteinExistence type="predicted"/>
<feature type="transmembrane region" description="Helical" evidence="1">
    <location>
        <begin position="12"/>
        <end position="33"/>
    </location>
</feature>
<dbReference type="EMBL" id="JANBOJ010000120">
    <property type="protein sequence ID" value="KAJ1722279.1"/>
    <property type="molecule type" value="Genomic_DNA"/>
</dbReference>
<keyword evidence="1" id="KW-0812">Transmembrane</keyword>